<keyword evidence="1" id="KW-0540">Nuclease</keyword>
<proteinExistence type="predicted"/>
<keyword evidence="5" id="KW-1015">Disulfide bond</keyword>
<dbReference type="GO" id="GO:0016788">
    <property type="term" value="F:hydrolase activity, acting on ester bonds"/>
    <property type="evidence" value="ECO:0007669"/>
    <property type="project" value="InterPro"/>
</dbReference>
<dbReference type="PANTHER" id="PTHR33146:SF26">
    <property type="entry name" value="ENDONUCLEASE 4"/>
    <property type="match status" value="1"/>
</dbReference>
<keyword evidence="3 8" id="KW-0255">Endonuclease</keyword>
<feature type="chain" id="PRO_5018624536" evidence="7">
    <location>
        <begin position="35"/>
        <end position="314"/>
    </location>
</feature>
<dbReference type="GO" id="GO:0046872">
    <property type="term" value="F:metal ion binding"/>
    <property type="evidence" value="ECO:0007669"/>
    <property type="project" value="UniProtKB-KW"/>
</dbReference>
<dbReference type="GO" id="GO:0006308">
    <property type="term" value="P:DNA catabolic process"/>
    <property type="evidence" value="ECO:0007669"/>
    <property type="project" value="InterPro"/>
</dbReference>
<sequence length="314" mass="33685">MISQQLRRLSASPLRSVLSAVAALAVGWASPALAWGETGHKTIANIALANVSPKAQAQVAALMKAESGLGTPNCPVKDIADASVWPDCMRAQGWRWGYTFPWHFHDSDVTGSGFDMKANCSYGNCVTAQIPRAKRILADASLPAAQRLEALAFLVHFVGDLHQPLHAAEHAHDAGGNGVIVGNIAGEPYIINTTPPTVVSAKPTPLTLHWMWDNYIVERARKAGKLPAVRAYSPAEKAGLATGEVPDWAQESWKLAHDVVYPQVFGKVVGPEDKTPKEVTVSEADLDKDVPLASDRLLRAGLRLARLMEEALGS</sequence>
<comment type="caution">
    <text evidence="8">The sequence shown here is derived from an EMBL/GenBank/DDBJ whole genome shotgun (WGS) entry which is preliminary data.</text>
</comment>
<evidence type="ECO:0000256" key="6">
    <source>
        <dbReference type="ARBA" id="ARBA00023180"/>
    </source>
</evidence>
<reference evidence="8 9" key="1">
    <citation type="submission" date="2019-01" db="EMBL/GenBank/DDBJ databases">
        <authorList>
            <person name="Chen W.-M."/>
        </authorList>
    </citation>
    <scope>NUCLEOTIDE SEQUENCE [LARGE SCALE GENOMIC DNA]</scope>
    <source>
        <strain evidence="8 9">FSY-9</strain>
    </source>
</reference>
<keyword evidence="4" id="KW-0378">Hydrolase</keyword>
<evidence type="ECO:0000256" key="7">
    <source>
        <dbReference type="SAM" id="SignalP"/>
    </source>
</evidence>
<evidence type="ECO:0000256" key="5">
    <source>
        <dbReference type="ARBA" id="ARBA00023157"/>
    </source>
</evidence>
<keyword evidence="9" id="KW-1185">Reference proteome</keyword>
<dbReference type="GO" id="GO:0003676">
    <property type="term" value="F:nucleic acid binding"/>
    <property type="evidence" value="ECO:0007669"/>
    <property type="project" value="InterPro"/>
</dbReference>
<keyword evidence="2" id="KW-0479">Metal-binding</keyword>
<dbReference type="RefSeq" id="WP_127706355.1">
    <property type="nucleotide sequence ID" value="NZ_SACO01000002.1"/>
</dbReference>
<keyword evidence="7" id="KW-0732">Signal</keyword>
<feature type="signal peptide" evidence="7">
    <location>
        <begin position="1"/>
        <end position="34"/>
    </location>
</feature>
<dbReference type="Proteomes" id="UP000282837">
    <property type="component" value="Unassembled WGS sequence"/>
</dbReference>
<protein>
    <submittedName>
        <fullName evidence="8">Endonuclease</fullName>
    </submittedName>
</protein>
<dbReference type="OrthoDB" id="267579at2"/>
<dbReference type="InterPro" id="IPR003154">
    <property type="entry name" value="S1/P1nuclease"/>
</dbReference>
<dbReference type="InterPro" id="IPR008947">
    <property type="entry name" value="PLipase_C/P1_nuclease_dom_sf"/>
</dbReference>
<dbReference type="AlphaFoldDB" id="A0A3S2YBY0"/>
<keyword evidence="6" id="KW-0325">Glycoprotein</keyword>
<evidence type="ECO:0000256" key="2">
    <source>
        <dbReference type="ARBA" id="ARBA00022723"/>
    </source>
</evidence>
<dbReference type="SUPFAM" id="SSF48537">
    <property type="entry name" value="Phospholipase C/P1 nuclease"/>
    <property type="match status" value="1"/>
</dbReference>
<organism evidence="8 9">
    <name type="scientific">Novosphingobium umbonatum</name>
    <dbReference type="NCBI Taxonomy" id="1908524"/>
    <lineage>
        <taxon>Bacteria</taxon>
        <taxon>Pseudomonadati</taxon>
        <taxon>Pseudomonadota</taxon>
        <taxon>Alphaproteobacteria</taxon>
        <taxon>Sphingomonadales</taxon>
        <taxon>Sphingomonadaceae</taxon>
        <taxon>Novosphingobium</taxon>
    </lineage>
</organism>
<accession>A0A3S2YBY0</accession>
<evidence type="ECO:0000313" key="9">
    <source>
        <dbReference type="Proteomes" id="UP000282837"/>
    </source>
</evidence>
<evidence type="ECO:0000256" key="1">
    <source>
        <dbReference type="ARBA" id="ARBA00022722"/>
    </source>
</evidence>
<dbReference type="Gene3D" id="1.10.575.10">
    <property type="entry name" value="P1 Nuclease"/>
    <property type="match status" value="1"/>
</dbReference>
<dbReference type="EMBL" id="SACO01000002">
    <property type="protein sequence ID" value="RVU07074.1"/>
    <property type="molecule type" value="Genomic_DNA"/>
</dbReference>
<evidence type="ECO:0000313" key="8">
    <source>
        <dbReference type="EMBL" id="RVU07074.1"/>
    </source>
</evidence>
<dbReference type="Pfam" id="PF02265">
    <property type="entry name" value="S1-P1_nuclease"/>
    <property type="match status" value="1"/>
</dbReference>
<dbReference type="CDD" id="cd11010">
    <property type="entry name" value="S1-P1_nuclease"/>
    <property type="match status" value="1"/>
</dbReference>
<name>A0A3S2YBY0_9SPHN</name>
<evidence type="ECO:0000256" key="4">
    <source>
        <dbReference type="ARBA" id="ARBA00022801"/>
    </source>
</evidence>
<dbReference type="PANTHER" id="PTHR33146">
    <property type="entry name" value="ENDONUCLEASE 4"/>
    <property type="match status" value="1"/>
</dbReference>
<dbReference type="GO" id="GO:0004519">
    <property type="term" value="F:endonuclease activity"/>
    <property type="evidence" value="ECO:0007669"/>
    <property type="project" value="UniProtKB-KW"/>
</dbReference>
<evidence type="ECO:0000256" key="3">
    <source>
        <dbReference type="ARBA" id="ARBA00022759"/>
    </source>
</evidence>
<gene>
    <name evidence="8" type="ORF">EOE18_03740</name>
</gene>